<gene>
    <name evidence="1" type="ORF">DME_LOCUS7689</name>
</gene>
<reference evidence="4" key="1">
    <citation type="submission" date="2017-02" db="UniProtKB">
        <authorList>
            <consortium name="WormBaseParasite"/>
        </authorList>
    </citation>
    <scope>IDENTIFICATION</scope>
</reference>
<proteinExistence type="predicted"/>
<dbReference type="EMBL" id="UYYG01001162">
    <property type="protein sequence ID" value="VDN57716.1"/>
    <property type="molecule type" value="Genomic_DNA"/>
</dbReference>
<dbReference type="WBParaSite" id="DME_0000368401-mRNA-1">
    <property type="protein sequence ID" value="DME_0000368401-mRNA-1"/>
    <property type="gene ID" value="DME_0000368401"/>
</dbReference>
<protein>
    <submittedName>
        <fullName evidence="4">Transposase</fullName>
    </submittedName>
</protein>
<dbReference type="Proteomes" id="UP000274756">
    <property type="component" value="Unassembled WGS sequence"/>
</dbReference>
<reference evidence="1 3" key="2">
    <citation type="submission" date="2018-11" db="EMBL/GenBank/DDBJ databases">
        <authorList>
            <consortium name="Pathogen Informatics"/>
        </authorList>
    </citation>
    <scope>NUCLEOTIDE SEQUENCE [LARGE SCALE GENOMIC DNA]</scope>
</reference>
<organism evidence="2 4">
    <name type="scientific">Dracunculus medinensis</name>
    <name type="common">Guinea worm</name>
    <dbReference type="NCBI Taxonomy" id="318479"/>
    <lineage>
        <taxon>Eukaryota</taxon>
        <taxon>Metazoa</taxon>
        <taxon>Ecdysozoa</taxon>
        <taxon>Nematoda</taxon>
        <taxon>Chromadorea</taxon>
        <taxon>Rhabditida</taxon>
        <taxon>Spirurina</taxon>
        <taxon>Dracunculoidea</taxon>
        <taxon>Dracunculidae</taxon>
        <taxon>Dracunculus</taxon>
    </lineage>
</organism>
<dbReference type="Proteomes" id="UP000038040">
    <property type="component" value="Unplaced"/>
</dbReference>
<dbReference type="AlphaFoldDB" id="A0A0N4U9D2"/>
<name>A0A0N4U9D2_DRAME</name>
<evidence type="ECO:0000313" key="3">
    <source>
        <dbReference type="Proteomes" id="UP000274756"/>
    </source>
</evidence>
<accession>A0A0N4U9D2</accession>
<evidence type="ECO:0000313" key="1">
    <source>
        <dbReference type="EMBL" id="VDN57716.1"/>
    </source>
</evidence>
<evidence type="ECO:0000313" key="4">
    <source>
        <dbReference type="WBParaSite" id="DME_0000368401-mRNA-1"/>
    </source>
</evidence>
<sequence length="92" mass="10435">MASFDSHDTPRPVVRAIRIQSGCKTVPRFIHKIGSQTGQLLETYQKERLFRGKLLTGVENAYGHSKPSYRLSEVRLLHFGSQLIANLGLKKR</sequence>
<keyword evidence="3" id="KW-1185">Reference proteome</keyword>
<evidence type="ECO:0000313" key="2">
    <source>
        <dbReference type="Proteomes" id="UP000038040"/>
    </source>
</evidence>